<accession>A0A1M5ZT46</accession>
<keyword evidence="1" id="KW-0812">Transmembrane</keyword>
<dbReference type="OrthoDB" id="5878692at2"/>
<sequence>MQPILRRSHDRQAGIVSVETALIFPVLLFILTMFFELARIMLVITIINFSLERAVQNFRQDDDFYALNESRIAAVIKQRVIESSFNFVSAENIDLELHSFADLGELSAGRGQKDDDSSQTDNEQIHSYTTAPVLNMHLILKQNFITPLPELFDLGTSYQHEFQQTLGDLVMDENES</sequence>
<dbReference type="AlphaFoldDB" id="A0A1M5ZT46"/>
<dbReference type="RefSeq" id="WP_073604791.1">
    <property type="nucleotide sequence ID" value="NZ_FQXZ01000036.1"/>
</dbReference>
<feature type="transmembrane region" description="Helical" evidence="1">
    <location>
        <begin position="21"/>
        <end position="47"/>
    </location>
</feature>
<evidence type="ECO:0000313" key="2">
    <source>
        <dbReference type="EMBL" id="SHI27289.1"/>
    </source>
</evidence>
<organism evidence="2 3">
    <name type="scientific">Vibrio aerogenes CECT 7868</name>
    <dbReference type="NCBI Taxonomy" id="1216006"/>
    <lineage>
        <taxon>Bacteria</taxon>
        <taxon>Pseudomonadati</taxon>
        <taxon>Pseudomonadota</taxon>
        <taxon>Gammaproteobacteria</taxon>
        <taxon>Vibrionales</taxon>
        <taxon>Vibrionaceae</taxon>
        <taxon>Vibrio</taxon>
    </lineage>
</organism>
<dbReference type="STRING" id="1216006.VA7868_03168"/>
<name>A0A1M5ZT46_9VIBR</name>
<gene>
    <name evidence="2" type="ORF">VA7868_03168</name>
</gene>
<keyword evidence="1" id="KW-0472">Membrane</keyword>
<keyword evidence="1" id="KW-1133">Transmembrane helix</keyword>
<protein>
    <recommendedName>
        <fullName evidence="4">TadE-like protein</fullName>
    </recommendedName>
</protein>
<evidence type="ECO:0000313" key="3">
    <source>
        <dbReference type="Proteomes" id="UP000184608"/>
    </source>
</evidence>
<keyword evidence="3" id="KW-1185">Reference proteome</keyword>
<reference evidence="2 3" key="1">
    <citation type="submission" date="2016-11" db="EMBL/GenBank/DDBJ databases">
        <authorList>
            <person name="Jaros S."/>
            <person name="Januszkiewicz K."/>
            <person name="Wedrychowicz H."/>
        </authorList>
    </citation>
    <scope>NUCLEOTIDE SEQUENCE [LARGE SCALE GENOMIC DNA]</scope>
    <source>
        <strain evidence="2 3">CECT 7868</strain>
    </source>
</reference>
<dbReference type="Proteomes" id="UP000184608">
    <property type="component" value="Unassembled WGS sequence"/>
</dbReference>
<evidence type="ECO:0008006" key="4">
    <source>
        <dbReference type="Google" id="ProtNLM"/>
    </source>
</evidence>
<dbReference type="EMBL" id="FQXZ01000036">
    <property type="protein sequence ID" value="SHI27289.1"/>
    <property type="molecule type" value="Genomic_DNA"/>
</dbReference>
<evidence type="ECO:0000256" key="1">
    <source>
        <dbReference type="SAM" id="Phobius"/>
    </source>
</evidence>
<proteinExistence type="predicted"/>